<accession>A0A7V7PP98</accession>
<proteinExistence type="predicted"/>
<sequence>MIRVLLAAALSCAVVLPAAAQSGHRRVVAESERVASNYGPIGDQIYAPGLPGVALDATQTTERPSGPGGLSNGVGGYGTMMPNSSSSNGQILNDQGNGIGFPLSSPRRDID</sequence>
<gene>
    <name evidence="3" type="ORF">F6X38_11220</name>
</gene>
<feature type="region of interest" description="Disordered" evidence="1">
    <location>
        <begin position="57"/>
        <end position="111"/>
    </location>
</feature>
<keyword evidence="4" id="KW-1185">Reference proteome</keyword>
<feature type="compositionally biased region" description="Gly residues" evidence="1">
    <location>
        <begin position="66"/>
        <end position="78"/>
    </location>
</feature>
<protein>
    <submittedName>
        <fullName evidence="3">Uncharacterized protein</fullName>
    </submittedName>
</protein>
<organism evidence="3 4">
    <name type="scientific">Plantimonas leprariae</name>
    <dbReference type="NCBI Taxonomy" id="2615207"/>
    <lineage>
        <taxon>Bacteria</taxon>
        <taxon>Pseudomonadati</taxon>
        <taxon>Pseudomonadota</taxon>
        <taxon>Alphaproteobacteria</taxon>
        <taxon>Hyphomicrobiales</taxon>
        <taxon>Aurantimonadaceae</taxon>
        <taxon>Plantimonas</taxon>
    </lineage>
</organism>
<dbReference type="Proteomes" id="UP000432089">
    <property type="component" value="Unassembled WGS sequence"/>
</dbReference>
<keyword evidence="2" id="KW-0732">Signal</keyword>
<dbReference type="RefSeq" id="WP_150969914.1">
    <property type="nucleotide sequence ID" value="NZ_VZDO01000008.1"/>
</dbReference>
<reference evidence="3 4" key="1">
    <citation type="submission" date="2019-09" db="EMBL/GenBank/DDBJ databases">
        <title>YIM 132180 draft genome.</title>
        <authorList>
            <person name="Zhang K."/>
        </authorList>
    </citation>
    <scope>NUCLEOTIDE SEQUENCE [LARGE SCALE GENOMIC DNA]</scope>
    <source>
        <strain evidence="3 4">YIM 132180</strain>
    </source>
</reference>
<feature type="signal peptide" evidence="2">
    <location>
        <begin position="1"/>
        <end position="20"/>
    </location>
</feature>
<evidence type="ECO:0000313" key="4">
    <source>
        <dbReference type="Proteomes" id="UP000432089"/>
    </source>
</evidence>
<comment type="caution">
    <text evidence="3">The sequence shown here is derived from an EMBL/GenBank/DDBJ whole genome shotgun (WGS) entry which is preliminary data.</text>
</comment>
<dbReference type="AlphaFoldDB" id="A0A7V7PP98"/>
<evidence type="ECO:0000256" key="1">
    <source>
        <dbReference type="SAM" id="MobiDB-lite"/>
    </source>
</evidence>
<feature type="chain" id="PRO_5031563702" evidence="2">
    <location>
        <begin position="21"/>
        <end position="111"/>
    </location>
</feature>
<evidence type="ECO:0000313" key="3">
    <source>
        <dbReference type="EMBL" id="KAB0679793.1"/>
    </source>
</evidence>
<feature type="compositionally biased region" description="Polar residues" evidence="1">
    <location>
        <begin position="81"/>
        <end position="96"/>
    </location>
</feature>
<evidence type="ECO:0000256" key="2">
    <source>
        <dbReference type="SAM" id="SignalP"/>
    </source>
</evidence>
<dbReference type="EMBL" id="VZDO01000008">
    <property type="protein sequence ID" value="KAB0679793.1"/>
    <property type="molecule type" value="Genomic_DNA"/>
</dbReference>
<name>A0A7V7PP98_9HYPH</name>